<dbReference type="Proteomes" id="UP001346149">
    <property type="component" value="Unassembled WGS sequence"/>
</dbReference>
<protein>
    <submittedName>
        <fullName evidence="2">Uncharacterized protein</fullName>
    </submittedName>
</protein>
<feature type="compositionally biased region" description="Polar residues" evidence="1">
    <location>
        <begin position="13"/>
        <end position="28"/>
    </location>
</feature>
<feature type="region of interest" description="Disordered" evidence="1">
    <location>
        <begin position="1"/>
        <end position="49"/>
    </location>
</feature>
<comment type="caution">
    <text evidence="2">The sequence shown here is derived from an EMBL/GenBank/DDBJ whole genome shotgun (WGS) entry which is preliminary data.</text>
</comment>
<keyword evidence="3" id="KW-1185">Reference proteome</keyword>
<accession>A0AAN7M295</accession>
<dbReference type="EMBL" id="JAXQNO010000005">
    <property type="protein sequence ID" value="KAK4797741.1"/>
    <property type="molecule type" value="Genomic_DNA"/>
</dbReference>
<proteinExistence type="predicted"/>
<reference evidence="2 3" key="1">
    <citation type="journal article" date="2023" name="Hortic Res">
        <title>Pangenome of water caltrop reveals structural variations and asymmetric subgenome divergence after allopolyploidization.</title>
        <authorList>
            <person name="Zhang X."/>
            <person name="Chen Y."/>
            <person name="Wang L."/>
            <person name="Yuan Y."/>
            <person name="Fang M."/>
            <person name="Shi L."/>
            <person name="Lu R."/>
            <person name="Comes H.P."/>
            <person name="Ma Y."/>
            <person name="Chen Y."/>
            <person name="Huang G."/>
            <person name="Zhou Y."/>
            <person name="Zheng Z."/>
            <person name="Qiu Y."/>
        </authorList>
    </citation>
    <scope>NUCLEOTIDE SEQUENCE [LARGE SCALE GENOMIC DNA]</scope>
    <source>
        <strain evidence="2">F231</strain>
    </source>
</reference>
<organism evidence="2 3">
    <name type="scientific">Trapa natans</name>
    <name type="common">Water chestnut</name>
    <dbReference type="NCBI Taxonomy" id="22666"/>
    <lineage>
        <taxon>Eukaryota</taxon>
        <taxon>Viridiplantae</taxon>
        <taxon>Streptophyta</taxon>
        <taxon>Embryophyta</taxon>
        <taxon>Tracheophyta</taxon>
        <taxon>Spermatophyta</taxon>
        <taxon>Magnoliopsida</taxon>
        <taxon>eudicotyledons</taxon>
        <taxon>Gunneridae</taxon>
        <taxon>Pentapetalae</taxon>
        <taxon>rosids</taxon>
        <taxon>malvids</taxon>
        <taxon>Myrtales</taxon>
        <taxon>Lythraceae</taxon>
        <taxon>Trapa</taxon>
    </lineage>
</organism>
<evidence type="ECO:0000313" key="3">
    <source>
        <dbReference type="Proteomes" id="UP001346149"/>
    </source>
</evidence>
<gene>
    <name evidence="2" type="ORF">SAY86_030067</name>
</gene>
<name>A0AAN7M295_TRANT</name>
<evidence type="ECO:0000256" key="1">
    <source>
        <dbReference type="SAM" id="MobiDB-lite"/>
    </source>
</evidence>
<dbReference type="AlphaFoldDB" id="A0AAN7M295"/>
<sequence>MDDRISGMREDQNSGNADCQAESHSSVKPIQKNEESSQLNREACKDRSSDQRLSFFGFAVDDGNEERSRW</sequence>
<feature type="compositionally biased region" description="Basic and acidic residues" evidence="1">
    <location>
        <begin position="1"/>
        <end position="12"/>
    </location>
</feature>
<evidence type="ECO:0000313" key="2">
    <source>
        <dbReference type="EMBL" id="KAK4797741.1"/>
    </source>
</evidence>